<proteinExistence type="predicted"/>
<dbReference type="Proteomes" id="UP000001868">
    <property type="component" value="Chromosome"/>
</dbReference>
<protein>
    <submittedName>
        <fullName evidence="3">Conserved hypothetical membrane protein</fullName>
    </submittedName>
</protein>
<dbReference type="PIRSF" id="PIRSF029509">
    <property type="entry name" value="UCP029509"/>
    <property type="match status" value="1"/>
</dbReference>
<reference evidence="3 4" key="1">
    <citation type="journal article" date="2008" name="BMC Genomics">
        <title>Complete genome of Phenylobacterium zucineum - a novel facultative intracellular bacterium isolated from human erythroleukemia cell line K562.</title>
        <authorList>
            <person name="Luo Y."/>
            <person name="Xu X."/>
            <person name="Ding Z."/>
            <person name="Liu Z."/>
            <person name="Zhang B."/>
            <person name="Yan Z."/>
            <person name="Sun J."/>
            <person name="Hu S."/>
            <person name="Hu X."/>
        </authorList>
    </citation>
    <scope>NUCLEOTIDE SEQUENCE [LARGE SCALE GENOMIC DNA]</scope>
    <source>
        <strain evidence="3 4">HLK1</strain>
    </source>
</reference>
<feature type="transmembrane region" description="Helical" evidence="1">
    <location>
        <begin position="85"/>
        <end position="105"/>
    </location>
</feature>
<dbReference type="AlphaFoldDB" id="B4RD92"/>
<dbReference type="InterPro" id="IPR016923">
    <property type="entry name" value="UCP029509"/>
</dbReference>
<keyword evidence="4" id="KW-1185">Reference proteome</keyword>
<dbReference type="Pfam" id="PF09990">
    <property type="entry name" value="DUF2231"/>
    <property type="match status" value="1"/>
</dbReference>
<dbReference type="RefSeq" id="WP_012520844.1">
    <property type="nucleotide sequence ID" value="NC_011144.1"/>
</dbReference>
<keyword evidence="1" id="KW-0812">Transmembrane</keyword>
<feature type="transmembrane region" description="Helical" evidence="1">
    <location>
        <begin position="111"/>
        <end position="132"/>
    </location>
</feature>
<gene>
    <name evidence="3" type="ordered locus">PHZ_c0282</name>
</gene>
<dbReference type="HOGENOM" id="CLU_107155_2_0_5"/>
<dbReference type="EMBL" id="CP000747">
    <property type="protein sequence ID" value="ACG76696.1"/>
    <property type="molecule type" value="Genomic_DNA"/>
</dbReference>
<keyword evidence="1" id="KW-1133">Transmembrane helix</keyword>
<dbReference type="KEGG" id="pzu:PHZ_c0282"/>
<feature type="domain" description="DUF2231" evidence="2">
    <location>
        <begin position="14"/>
        <end position="149"/>
    </location>
</feature>
<dbReference type="OrthoDB" id="2873672at2"/>
<dbReference type="STRING" id="450851.PHZ_c0282"/>
<dbReference type="eggNOG" id="COG4244">
    <property type="taxonomic scope" value="Bacteria"/>
</dbReference>
<dbReference type="InterPro" id="IPR019251">
    <property type="entry name" value="DUF2231_TM"/>
</dbReference>
<keyword evidence="1" id="KW-0472">Membrane</keyword>
<evidence type="ECO:0000313" key="3">
    <source>
        <dbReference type="EMBL" id="ACG76696.1"/>
    </source>
</evidence>
<feature type="transmembrane region" description="Helical" evidence="1">
    <location>
        <begin position="52"/>
        <end position="73"/>
    </location>
</feature>
<evidence type="ECO:0000256" key="1">
    <source>
        <dbReference type="SAM" id="Phobius"/>
    </source>
</evidence>
<name>B4RD92_PHEZH</name>
<evidence type="ECO:0000259" key="2">
    <source>
        <dbReference type="Pfam" id="PF09990"/>
    </source>
</evidence>
<feature type="transmembrane region" description="Helical" evidence="1">
    <location>
        <begin position="21"/>
        <end position="40"/>
    </location>
</feature>
<sequence length="168" mass="17818">MTDHNPNSTAKVAGHPLHPMIIPFPIAFLVSAFGTDLAYLSTGEPGWATASMWLLGAGISMALLAAVLGFTDFMGDRRVRRIRDAWLHMIGNLIAVALAAVNFYLRSTGGADAAIAPAGVVLSGAVVALLLFNGWKGWELVYKHHVGVSDADSPEQLQAATIPIDRRG</sequence>
<accession>B4RD92</accession>
<evidence type="ECO:0000313" key="4">
    <source>
        <dbReference type="Proteomes" id="UP000001868"/>
    </source>
</evidence>
<organism evidence="3 4">
    <name type="scientific">Phenylobacterium zucineum (strain HLK1)</name>
    <dbReference type="NCBI Taxonomy" id="450851"/>
    <lineage>
        <taxon>Bacteria</taxon>
        <taxon>Pseudomonadati</taxon>
        <taxon>Pseudomonadota</taxon>
        <taxon>Alphaproteobacteria</taxon>
        <taxon>Caulobacterales</taxon>
        <taxon>Caulobacteraceae</taxon>
        <taxon>Phenylobacterium</taxon>
    </lineage>
</organism>